<evidence type="ECO:0000256" key="2">
    <source>
        <dbReference type="SAM" id="SignalP"/>
    </source>
</evidence>
<sequence length="325" mass="36689">MKNLIIIIFIFCVAPCAAQNLIPNGSFEDTISYGGGFTFPKQWTSPSGFNSVGEHYTPFNQFKWTVPQNFFGNQHAYNGSSYFGLVMYLLIRNPPSMRDYIQTKLRNNLTKDSTYCMQLYVNLPDSMTHASRGQLGIYLSNTAVSSTSNFNLPYTPQLIVSPTNYITDKLNWTEFNFQYTAVGGERYLTIGNFNDTLGIDTFFVGGGKDPNYYGTYYFIDNLYLGHCDSITTSIGVAENSANKQEEFSIYPNPAHDQITVEFTASSNENGRFELYNTLGQLQLTEQLNGDHQKHIISLTELQQGIYFYRLISNSTLTKSGNLVID</sequence>
<keyword evidence="5" id="KW-1185">Reference proteome</keyword>
<protein>
    <submittedName>
        <fullName evidence="4">T9SS type A sorting domain-containing protein</fullName>
    </submittedName>
</protein>
<keyword evidence="1 2" id="KW-0732">Signal</keyword>
<evidence type="ECO:0000256" key="1">
    <source>
        <dbReference type="ARBA" id="ARBA00022729"/>
    </source>
</evidence>
<dbReference type="EMBL" id="WWNE01000006">
    <property type="protein sequence ID" value="NBG65861.1"/>
    <property type="molecule type" value="Genomic_DNA"/>
</dbReference>
<dbReference type="Pfam" id="PF18962">
    <property type="entry name" value="Por_Secre_tail"/>
    <property type="match status" value="1"/>
</dbReference>
<comment type="caution">
    <text evidence="4">The sequence shown here is derived from an EMBL/GenBank/DDBJ whole genome shotgun (WGS) entry which is preliminary data.</text>
</comment>
<dbReference type="RefSeq" id="WP_160632820.1">
    <property type="nucleotide sequence ID" value="NZ_WWNE01000006.1"/>
</dbReference>
<accession>A0A6N9NK63</accession>
<dbReference type="InterPro" id="IPR026444">
    <property type="entry name" value="Secre_tail"/>
</dbReference>
<name>A0A6N9NK63_9FLAO</name>
<dbReference type="Proteomes" id="UP000470771">
    <property type="component" value="Unassembled WGS sequence"/>
</dbReference>
<dbReference type="NCBIfam" id="TIGR04183">
    <property type="entry name" value="Por_Secre_tail"/>
    <property type="match status" value="1"/>
</dbReference>
<evidence type="ECO:0000313" key="5">
    <source>
        <dbReference type="Proteomes" id="UP000470771"/>
    </source>
</evidence>
<proteinExistence type="predicted"/>
<feature type="chain" id="PRO_5026904945" evidence="2">
    <location>
        <begin position="19"/>
        <end position="325"/>
    </location>
</feature>
<evidence type="ECO:0000313" key="4">
    <source>
        <dbReference type="EMBL" id="NBG65861.1"/>
    </source>
</evidence>
<evidence type="ECO:0000259" key="3">
    <source>
        <dbReference type="Pfam" id="PF18962"/>
    </source>
</evidence>
<organism evidence="4 5">
    <name type="scientific">Acidiluteibacter ferrifornacis</name>
    <dbReference type="NCBI Taxonomy" id="2692424"/>
    <lineage>
        <taxon>Bacteria</taxon>
        <taxon>Pseudomonadati</taxon>
        <taxon>Bacteroidota</taxon>
        <taxon>Flavobacteriia</taxon>
        <taxon>Flavobacteriales</taxon>
        <taxon>Cryomorphaceae</taxon>
        <taxon>Acidiluteibacter</taxon>
    </lineage>
</organism>
<feature type="signal peptide" evidence="2">
    <location>
        <begin position="1"/>
        <end position="18"/>
    </location>
</feature>
<dbReference type="AlphaFoldDB" id="A0A6N9NK63"/>
<dbReference type="Gene3D" id="2.60.120.260">
    <property type="entry name" value="Galactose-binding domain-like"/>
    <property type="match status" value="1"/>
</dbReference>
<reference evidence="4 5" key="1">
    <citation type="submission" date="2019-12" db="EMBL/GenBank/DDBJ databases">
        <authorList>
            <person name="Zhao J."/>
        </authorList>
    </citation>
    <scope>NUCLEOTIDE SEQUENCE [LARGE SCALE GENOMIC DNA]</scope>
    <source>
        <strain evidence="4 5">S-15</strain>
    </source>
</reference>
<gene>
    <name evidence="4" type="ORF">GQN54_07000</name>
</gene>
<feature type="domain" description="Secretion system C-terminal sorting" evidence="3">
    <location>
        <begin position="249"/>
        <end position="317"/>
    </location>
</feature>